<dbReference type="Proteomes" id="UP001476247">
    <property type="component" value="Unassembled WGS sequence"/>
</dbReference>
<gene>
    <name evidence="1" type="ORF">HPULCUR_002649</name>
</gene>
<sequence>MCMTLLEYNVDLSAKDPKTTRTIFYQFFFGKMKYGQDFKDTSNIDYDRLKFDDVIYEKMIQKFKPDVNLVDEVTGMTPLELAIREKNLIIVEV</sequence>
<dbReference type="EMBL" id="BAABUJ010000007">
    <property type="protein sequence ID" value="GAA5797269.1"/>
    <property type="molecule type" value="Genomic_DNA"/>
</dbReference>
<evidence type="ECO:0000313" key="2">
    <source>
        <dbReference type="Proteomes" id="UP001476247"/>
    </source>
</evidence>
<evidence type="ECO:0000313" key="1">
    <source>
        <dbReference type="EMBL" id="GAA5797269.1"/>
    </source>
</evidence>
<accession>A0ABP9XR42</accession>
<comment type="caution">
    <text evidence="1">The sequence shown here is derived from an EMBL/GenBank/DDBJ whole genome shotgun (WGS) entry which is preliminary data.</text>
</comment>
<proteinExistence type="predicted"/>
<organism evidence="1 2">
    <name type="scientific">Helicostylum pulchrum</name>
    <dbReference type="NCBI Taxonomy" id="562976"/>
    <lineage>
        <taxon>Eukaryota</taxon>
        <taxon>Fungi</taxon>
        <taxon>Fungi incertae sedis</taxon>
        <taxon>Mucoromycota</taxon>
        <taxon>Mucoromycotina</taxon>
        <taxon>Mucoromycetes</taxon>
        <taxon>Mucorales</taxon>
        <taxon>Mucorineae</taxon>
        <taxon>Mucoraceae</taxon>
        <taxon>Helicostylum</taxon>
    </lineage>
</organism>
<name>A0ABP9XR42_9FUNG</name>
<reference evidence="1 2" key="1">
    <citation type="submission" date="2024-04" db="EMBL/GenBank/DDBJ databases">
        <title>genome sequences of Mucor flavus KT1a and Helicostylum pulchrum KT1b strains isolation_sourced from the surface of a dry-aged beef.</title>
        <authorList>
            <person name="Toyotome T."/>
            <person name="Hosono M."/>
            <person name="Torimaru M."/>
            <person name="Fukuda K."/>
            <person name="Mikami N."/>
        </authorList>
    </citation>
    <scope>NUCLEOTIDE SEQUENCE [LARGE SCALE GENOMIC DNA]</scope>
    <source>
        <strain evidence="1 2">KT1b</strain>
    </source>
</reference>
<keyword evidence="2" id="KW-1185">Reference proteome</keyword>
<protein>
    <submittedName>
        <fullName evidence="1">Uncharacterized protein</fullName>
    </submittedName>
</protein>